<evidence type="ECO:0000313" key="3">
    <source>
        <dbReference type="Proteomes" id="UP001195941"/>
    </source>
</evidence>
<feature type="chain" id="PRO_5045599829" evidence="1">
    <location>
        <begin position="21"/>
        <end position="163"/>
    </location>
</feature>
<organism evidence="2 3">
    <name type="scientific">Thalassovita aquimarina</name>
    <dbReference type="NCBI Taxonomy" id="2785917"/>
    <lineage>
        <taxon>Bacteria</taxon>
        <taxon>Pseudomonadati</taxon>
        <taxon>Pseudomonadota</taxon>
        <taxon>Alphaproteobacteria</taxon>
        <taxon>Rhodobacterales</taxon>
        <taxon>Roseobacteraceae</taxon>
        <taxon>Thalassovita</taxon>
    </lineage>
</organism>
<gene>
    <name evidence="2" type="ORF">IT775_07265</name>
</gene>
<feature type="signal peptide" evidence="1">
    <location>
        <begin position="1"/>
        <end position="20"/>
    </location>
</feature>
<reference evidence="2 3" key="1">
    <citation type="journal article" date="2021" name="Arch. Microbiol.">
        <title>Thalassobius aquimarinus sp. nov., isolated from the Sea of Japan seashore.</title>
        <authorList>
            <person name="Kurilenko V.V."/>
            <person name="Romanenko L.A."/>
            <person name="Chernysheva N.Y."/>
            <person name="Velansky P.V."/>
            <person name="Tekutyeva L.A."/>
            <person name="Isaeva M.P."/>
            <person name="Mikhailov V.V."/>
        </authorList>
    </citation>
    <scope>NUCLEOTIDE SEQUENCE [LARGE SCALE GENOMIC DNA]</scope>
    <source>
        <strain evidence="2 3">KMM 8518</strain>
    </source>
</reference>
<protein>
    <submittedName>
        <fullName evidence="2">Uncharacterized protein</fullName>
    </submittedName>
</protein>
<comment type="caution">
    <text evidence="2">The sequence shown here is derived from an EMBL/GenBank/DDBJ whole genome shotgun (WGS) entry which is preliminary data.</text>
</comment>
<keyword evidence="1" id="KW-0732">Signal</keyword>
<evidence type="ECO:0000313" key="2">
    <source>
        <dbReference type="EMBL" id="MBR9650917.1"/>
    </source>
</evidence>
<sequence length="163" mass="17660">MNRQVLMVASVLAAAQSAGADTYTTSACPGYLDPICRSCAEEITRTVLEKGENVTQVTLGDPSFVGLKAVLSETVEDRRVIFPNASATTERGNVAAHAECSVDASQAHHLTYMRVWFRHTPGASVHPKLTDDEREYFKKVTFGSETPVISTFIGKPLPSMGLK</sequence>
<dbReference type="Proteomes" id="UP001195941">
    <property type="component" value="Unassembled WGS sequence"/>
</dbReference>
<dbReference type="EMBL" id="JADMKU010000005">
    <property type="protein sequence ID" value="MBR9650917.1"/>
    <property type="molecule type" value="Genomic_DNA"/>
</dbReference>
<evidence type="ECO:0000256" key="1">
    <source>
        <dbReference type="SAM" id="SignalP"/>
    </source>
</evidence>
<proteinExistence type="predicted"/>
<name>A0ABS5HQ26_9RHOB</name>
<accession>A0ABS5HQ26</accession>
<dbReference type="RefSeq" id="WP_212700431.1">
    <property type="nucleotide sequence ID" value="NZ_JADMKU010000005.1"/>
</dbReference>
<keyword evidence="3" id="KW-1185">Reference proteome</keyword>